<organism evidence="5 6">
    <name type="scientific">Nannocystis radixulma</name>
    <dbReference type="NCBI Taxonomy" id="2995305"/>
    <lineage>
        <taxon>Bacteria</taxon>
        <taxon>Pseudomonadati</taxon>
        <taxon>Myxococcota</taxon>
        <taxon>Polyangia</taxon>
        <taxon>Nannocystales</taxon>
        <taxon>Nannocystaceae</taxon>
        <taxon>Nannocystis</taxon>
    </lineage>
</organism>
<feature type="domain" description="AAA+ ATPase" evidence="4">
    <location>
        <begin position="214"/>
        <end position="382"/>
    </location>
</feature>
<dbReference type="InterPro" id="IPR003593">
    <property type="entry name" value="AAA+_ATPase"/>
</dbReference>
<dbReference type="SMART" id="SM00382">
    <property type="entry name" value="AAA"/>
    <property type="match status" value="1"/>
</dbReference>
<dbReference type="EMBL" id="JAQNDN010000025">
    <property type="protein sequence ID" value="MDC0674749.1"/>
    <property type="molecule type" value="Genomic_DNA"/>
</dbReference>
<evidence type="ECO:0000256" key="1">
    <source>
        <dbReference type="ARBA" id="ARBA00006354"/>
    </source>
</evidence>
<dbReference type="Gene3D" id="3.30.230.10">
    <property type="match status" value="1"/>
</dbReference>
<dbReference type="PANTHER" id="PTHR32039:SF7">
    <property type="entry name" value="COMPETENCE PROTEIN COMM"/>
    <property type="match status" value="1"/>
</dbReference>
<name>A0ABT5BKS8_9BACT</name>
<comment type="similarity">
    <text evidence="1">Belongs to the Mg-chelatase subunits D/I family. ComM subfamily.</text>
</comment>
<sequence>MRGVLTRSYSASVLGVEGFVVTVEADVGLGLPGLTLVGRATGALMEARERVRSALGHCGHKLHPRKQVVNLAPADERKDSPGIDLAVACALLASHEIVPADRLQGLMLWGELSLDGSLRPAAGTLVIADCARRQGFTALAVPEASAEEAAVLGGLTVLPVRDLPQLVAHLRGDREINVYSADDPAPRPRRELYDLGDVRGLILARRAIEVMAAGGHNVLLHGPPGVGKTMLARRAIGLYPPLDDEAALEVTKIHGVAGLRAVEGLVREVPLRSPHHTVSVPGLLGGGPFLRPGEVSLAHRGVLFLDELPEFSRGCLEALREPLEEGVVRIVRARGSIGFPARFQLLAAMNPCPCGFLGHPDRTCVDAPTAVARYQQRVSGPLLDRVDVAVAVTPSKPAELQAADPPETTTTVRARVATARARQAARLRGTAWRTNAEVPAAAGSIERLCALTPTAERLLAATAERRGWSLRAQHRLRRVARTLADLADDDRCPRDPANEADVAQALHLRALPEAG</sequence>
<dbReference type="SUPFAM" id="SSF54211">
    <property type="entry name" value="Ribosomal protein S5 domain 2-like"/>
    <property type="match status" value="1"/>
</dbReference>
<keyword evidence="6" id="KW-1185">Reference proteome</keyword>
<evidence type="ECO:0000313" key="6">
    <source>
        <dbReference type="Proteomes" id="UP001217838"/>
    </source>
</evidence>
<dbReference type="Pfam" id="PF13335">
    <property type="entry name" value="Mg_chelatase_C"/>
    <property type="match status" value="1"/>
</dbReference>
<dbReference type="PRINTS" id="PR01657">
    <property type="entry name" value="MCMFAMILY"/>
</dbReference>
<keyword evidence="3" id="KW-0067">ATP-binding</keyword>
<comment type="caution">
    <text evidence="5">The sequence shown here is derived from an EMBL/GenBank/DDBJ whole genome shotgun (WGS) entry which is preliminary data.</text>
</comment>
<dbReference type="NCBIfam" id="TIGR00368">
    <property type="entry name" value="YifB family Mg chelatase-like AAA ATPase"/>
    <property type="match status" value="1"/>
</dbReference>
<dbReference type="InterPro" id="IPR004482">
    <property type="entry name" value="Mg_chelat-rel"/>
</dbReference>
<protein>
    <submittedName>
        <fullName evidence="5">YifB family Mg chelatase-like AAA ATPase</fullName>
    </submittedName>
</protein>
<proteinExistence type="inferred from homology"/>
<evidence type="ECO:0000313" key="5">
    <source>
        <dbReference type="EMBL" id="MDC0674749.1"/>
    </source>
</evidence>
<evidence type="ECO:0000256" key="2">
    <source>
        <dbReference type="ARBA" id="ARBA00022741"/>
    </source>
</evidence>
<gene>
    <name evidence="5" type="ORF">POL58_43775</name>
</gene>
<dbReference type="InterPro" id="IPR027417">
    <property type="entry name" value="P-loop_NTPase"/>
</dbReference>
<dbReference type="Proteomes" id="UP001217838">
    <property type="component" value="Unassembled WGS sequence"/>
</dbReference>
<dbReference type="InterPro" id="IPR001208">
    <property type="entry name" value="MCM_dom"/>
</dbReference>
<accession>A0ABT5BKS8</accession>
<dbReference type="InterPro" id="IPR000523">
    <property type="entry name" value="Mg_chelatse_chII-like_cat_dom"/>
</dbReference>
<dbReference type="InterPro" id="IPR014721">
    <property type="entry name" value="Ribsml_uS5_D2-typ_fold_subgr"/>
</dbReference>
<dbReference type="InterPro" id="IPR020568">
    <property type="entry name" value="Ribosomal_Su5_D2-typ_SF"/>
</dbReference>
<dbReference type="InterPro" id="IPR025158">
    <property type="entry name" value="Mg_chelat-rel_C"/>
</dbReference>
<evidence type="ECO:0000259" key="4">
    <source>
        <dbReference type="SMART" id="SM00382"/>
    </source>
</evidence>
<dbReference type="Pfam" id="PF13541">
    <property type="entry name" value="ChlI"/>
    <property type="match status" value="1"/>
</dbReference>
<dbReference type="SUPFAM" id="SSF52540">
    <property type="entry name" value="P-loop containing nucleoside triphosphate hydrolases"/>
    <property type="match status" value="1"/>
</dbReference>
<dbReference type="PANTHER" id="PTHR32039">
    <property type="entry name" value="MAGNESIUM-CHELATASE SUBUNIT CHLI"/>
    <property type="match status" value="1"/>
</dbReference>
<dbReference type="Gene3D" id="3.40.50.300">
    <property type="entry name" value="P-loop containing nucleotide triphosphate hydrolases"/>
    <property type="match status" value="1"/>
</dbReference>
<reference evidence="5 6" key="1">
    <citation type="submission" date="2022-11" db="EMBL/GenBank/DDBJ databases">
        <title>Minimal conservation of predation-associated metabolite biosynthetic gene clusters underscores biosynthetic potential of Myxococcota including descriptions for ten novel species: Archangium lansinium sp. nov., Myxococcus landrumus sp. nov., Nannocystis bai.</title>
        <authorList>
            <person name="Ahearne A."/>
            <person name="Stevens C."/>
            <person name="Dowd S."/>
        </authorList>
    </citation>
    <scope>NUCLEOTIDE SEQUENCE [LARGE SCALE GENOMIC DNA]</scope>
    <source>
        <strain evidence="5 6">NCELM</strain>
    </source>
</reference>
<evidence type="ECO:0000256" key="3">
    <source>
        <dbReference type="ARBA" id="ARBA00022840"/>
    </source>
</evidence>
<keyword evidence="2" id="KW-0547">Nucleotide-binding</keyword>
<dbReference type="RefSeq" id="WP_272009235.1">
    <property type="nucleotide sequence ID" value="NZ_JAQNDN010000025.1"/>
</dbReference>
<dbReference type="Pfam" id="PF01078">
    <property type="entry name" value="Mg_chelatase"/>
    <property type="match status" value="1"/>
</dbReference>
<dbReference type="InterPro" id="IPR045006">
    <property type="entry name" value="CHLI-like"/>
</dbReference>